<dbReference type="Proteomes" id="UP000317550">
    <property type="component" value="Chromosome"/>
</dbReference>
<dbReference type="InterPro" id="IPR023347">
    <property type="entry name" value="Lysozyme_dom_sf"/>
</dbReference>
<sequence length="170" mass="18274">MENKRAITGAVVAVLAIAFPLTAQLEGKRNKTYLDIARIPTACMGQTGPKVKLGATYSDETCNTWLREELTDYYSAVAQCIDVPMAPHQAAALTVFAYNVGTAGACGSAAARYARQGDWPRACRAIQTNDAGQPAWSYITDPKTGGKTYSKGLANRRARERALCEGKSHV</sequence>
<dbReference type="InterPro" id="IPR002196">
    <property type="entry name" value="Glyco_hydro_24"/>
</dbReference>
<evidence type="ECO:0000256" key="3">
    <source>
        <dbReference type="ARBA" id="ARBA00022638"/>
    </source>
</evidence>
<protein>
    <recommendedName>
        <fullName evidence="6">Lysozyme</fullName>
        <ecNumber evidence="6">3.2.1.17</ecNumber>
    </recommendedName>
</protein>
<dbReference type="GO" id="GO:0042742">
    <property type="term" value="P:defense response to bacterium"/>
    <property type="evidence" value="ECO:0007669"/>
    <property type="project" value="UniProtKB-KW"/>
</dbReference>
<proteinExistence type="inferred from homology"/>
<evidence type="ECO:0000256" key="5">
    <source>
        <dbReference type="ARBA" id="ARBA00023295"/>
    </source>
</evidence>
<evidence type="ECO:0000313" key="8">
    <source>
        <dbReference type="Proteomes" id="UP000317550"/>
    </source>
</evidence>
<dbReference type="GO" id="GO:0009253">
    <property type="term" value="P:peptidoglycan catabolic process"/>
    <property type="evidence" value="ECO:0007669"/>
    <property type="project" value="InterPro"/>
</dbReference>
<dbReference type="EMBL" id="CP041730">
    <property type="protein sequence ID" value="QDQ26695.1"/>
    <property type="molecule type" value="Genomic_DNA"/>
</dbReference>
<keyword evidence="8" id="KW-1185">Reference proteome</keyword>
<keyword evidence="3 6" id="KW-0081">Bacteriolytic enzyme</keyword>
<dbReference type="GO" id="GO:0031640">
    <property type="term" value="P:killing of cells of another organism"/>
    <property type="evidence" value="ECO:0007669"/>
    <property type="project" value="UniProtKB-KW"/>
</dbReference>
<dbReference type="OrthoDB" id="8141296at2"/>
<comment type="catalytic activity">
    <reaction evidence="1 6">
        <text>Hydrolysis of (1-&gt;4)-beta-linkages between N-acetylmuramic acid and N-acetyl-D-glucosamine residues in a peptidoglycan and between N-acetyl-D-glucosamine residues in chitodextrins.</text>
        <dbReference type="EC" id="3.2.1.17"/>
    </reaction>
</comment>
<dbReference type="PANTHER" id="PTHR38107:SF3">
    <property type="entry name" value="LYSOZYME RRRD-RELATED"/>
    <property type="match status" value="1"/>
</dbReference>
<dbReference type="GO" id="GO:0003796">
    <property type="term" value="F:lysozyme activity"/>
    <property type="evidence" value="ECO:0007669"/>
    <property type="project" value="UniProtKB-EC"/>
</dbReference>
<organism evidence="7 8">
    <name type="scientific">Chitinimonas arctica</name>
    <dbReference type="NCBI Taxonomy" id="2594795"/>
    <lineage>
        <taxon>Bacteria</taxon>
        <taxon>Pseudomonadati</taxon>
        <taxon>Pseudomonadota</taxon>
        <taxon>Betaproteobacteria</taxon>
        <taxon>Neisseriales</taxon>
        <taxon>Chitinibacteraceae</taxon>
        <taxon>Chitinimonas</taxon>
    </lineage>
</organism>
<dbReference type="CDD" id="cd16900">
    <property type="entry name" value="endolysin_R21-like"/>
    <property type="match status" value="1"/>
</dbReference>
<dbReference type="HAMAP" id="MF_04110">
    <property type="entry name" value="ENDOLYSIN_T4"/>
    <property type="match status" value="1"/>
</dbReference>
<dbReference type="AlphaFoldDB" id="A0A516SEV6"/>
<evidence type="ECO:0000256" key="2">
    <source>
        <dbReference type="ARBA" id="ARBA00022529"/>
    </source>
</evidence>
<dbReference type="Gene3D" id="1.10.530.40">
    <property type="match status" value="1"/>
</dbReference>
<dbReference type="KEGG" id="cari:FNU76_10150"/>
<dbReference type="SUPFAM" id="SSF53955">
    <property type="entry name" value="Lysozyme-like"/>
    <property type="match status" value="1"/>
</dbReference>
<dbReference type="PANTHER" id="PTHR38107">
    <property type="match status" value="1"/>
</dbReference>
<keyword evidence="5 6" id="KW-0326">Glycosidase</keyword>
<keyword evidence="4 6" id="KW-0378">Hydrolase</keyword>
<keyword evidence="2 6" id="KW-0929">Antimicrobial</keyword>
<name>A0A516SEV6_9NEIS</name>
<dbReference type="GO" id="GO:0016998">
    <property type="term" value="P:cell wall macromolecule catabolic process"/>
    <property type="evidence" value="ECO:0007669"/>
    <property type="project" value="InterPro"/>
</dbReference>
<gene>
    <name evidence="7" type="ORF">FNU76_10150</name>
</gene>
<evidence type="ECO:0000256" key="1">
    <source>
        <dbReference type="ARBA" id="ARBA00000632"/>
    </source>
</evidence>
<dbReference type="InterPro" id="IPR034690">
    <property type="entry name" value="Endolysin_T4_type"/>
</dbReference>
<dbReference type="InterPro" id="IPR023346">
    <property type="entry name" value="Lysozyme-like_dom_sf"/>
</dbReference>
<reference evidence="8" key="1">
    <citation type="submission" date="2019-07" db="EMBL/GenBank/DDBJ databases">
        <title>Chitinimonas sp. nov., isolated from Ny-Alesund, arctica soil.</title>
        <authorList>
            <person name="Xu Q."/>
            <person name="Peng F."/>
        </authorList>
    </citation>
    <scope>NUCLEOTIDE SEQUENCE [LARGE SCALE GENOMIC DNA]</scope>
    <source>
        <strain evidence="8">R3-44</strain>
    </source>
</reference>
<accession>A0A516SEV6</accession>
<dbReference type="EC" id="3.2.1.17" evidence="6"/>
<dbReference type="RefSeq" id="WP_144278089.1">
    <property type="nucleotide sequence ID" value="NZ_CP041730.1"/>
</dbReference>
<evidence type="ECO:0000256" key="6">
    <source>
        <dbReference type="RuleBase" id="RU003788"/>
    </source>
</evidence>
<evidence type="ECO:0000313" key="7">
    <source>
        <dbReference type="EMBL" id="QDQ26695.1"/>
    </source>
</evidence>
<dbReference type="Pfam" id="PF00959">
    <property type="entry name" value="Phage_lysozyme"/>
    <property type="match status" value="1"/>
</dbReference>
<dbReference type="InterPro" id="IPR051018">
    <property type="entry name" value="Bacteriophage_GH24"/>
</dbReference>
<comment type="similarity">
    <text evidence="6">Belongs to the glycosyl hydrolase 24 family.</text>
</comment>
<evidence type="ECO:0000256" key="4">
    <source>
        <dbReference type="ARBA" id="ARBA00022801"/>
    </source>
</evidence>